<evidence type="ECO:0000256" key="3">
    <source>
        <dbReference type="ARBA" id="ARBA00022679"/>
    </source>
</evidence>
<dbReference type="InterPro" id="IPR036612">
    <property type="entry name" value="KH_dom_type_1_sf"/>
</dbReference>
<dbReference type="GO" id="GO:0003723">
    <property type="term" value="F:RNA binding"/>
    <property type="evidence" value="ECO:0007669"/>
    <property type="project" value="UniProtKB-UniRule"/>
</dbReference>
<gene>
    <name evidence="8" type="primary">pnp</name>
    <name evidence="11" type="ORF">DFE_1198</name>
</gene>
<name>A0A2Z6AXE3_9BACT</name>
<evidence type="ECO:0000256" key="8">
    <source>
        <dbReference type="HAMAP-Rule" id="MF_01595"/>
    </source>
</evidence>
<keyword evidence="6 8" id="KW-0460">Magnesium</keyword>
<dbReference type="InterPro" id="IPR004087">
    <property type="entry name" value="KH_dom"/>
</dbReference>
<dbReference type="SUPFAM" id="SSF54211">
    <property type="entry name" value="Ribosomal protein S5 domain 2-like"/>
    <property type="match status" value="2"/>
</dbReference>
<comment type="function">
    <text evidence="8">Involved in mRNA degradation. Catalyzes the phosphorolysis of single-stranded polyribonucleotides processively in the 3'- to 5'-direction.</text>
</comment>
<feature type="region of interest" description="Disordered" evidence="9">
    <location>
        <begin position="709"/>
        <end position="748"/>
    </location>
</feature>
<dbReference type="PROSITE" id="PS50084">
    <property type="entry name" value="KH_TYPE_1"/>
    <property type="match status" value="1"/>
</dbReference>
<evidence type="ECO:0000256" key="5">
    <source>
        <dbReference type="ARBA" id="ARBA00022723"/>
    </source>
</evidence>
<dbReference type="InterPro" id="IPR027408">
    <property type="entry name" value="PNPase/RNase_PH_dom_sf"/>
</dbReference>
<dbReference type="InterPro" id="IPR004088">
    <property type="entry name" value="KH_dom_type_1"/>
</dbReference>
<dbReference type="EMBL" id="AP017378">
    <property type="protein sequence ID" value="BBD07924.1"/>
    <property type="molecule type" value="Genomic_DNA"/>
</dbReference>
<evidence type="ECO:0000256" key="6">
    <source>
        <dbReference type="ARBA" id="ARBA00022842"/>
    </source>
</evidence>
<dbReference type="InterPro" id="IPR015847">
    <property type="entry name" value="ExoRNase_PH_dom2"/>
</dbReference>
<keyword evidence="5 8" id="KW-0479">Metal-binding</keyword>
<dbReference type="PIRSF" id="PIRSF005499">
    <property type="entry name" value="PNPase"/>
    <property type="match status" value="1"/>
</dbReference>
<keyword evidence="3 8" id="KW-0808">Transferase</keyword>
<protein>
    <recommendedName>
        <fullName evidence="8">Polyribonucleotide nucleotidyltransferase</fullName>
        <ecNumber evidence="8">2.7.7.8</ecNumber>
    </recommendedName>
    <alternativeName>
        <fullName evidence="8">Polynucleotide phosphorylase</fullName>
        <shortName evidence="8">PNPase</shortName>
    </alternativeName>
</protein>
<dbReference type="Gene3D" id="2.40.50.140">
    <property type="entry name" value="Nucleic acid-binding proteins"/>
    <property type="match status" value="1"/>
</dbReference>
<evidence type="ECO:0000256" key="7">
    <source>
        <dbReference type="ARBA" id="ARBA00022884"/>
    </source>
</evidence>
<comment type="similarity">
    <text evidence="1 8">Belongs to the polyribonucleotide nucleotidyltransferase family.</text>
</comment>
<dbReference type="CDD" id="cd04472">
    <property type="entry name" value="S1_PNPase"/>
    <property type="match status" value="1"/>
</dbReference>
<keyword evidence="4 8" id="KW-0548">Nucleotidyltransferase</keyword>
<organism evidence="11 12">
    <name type="scientific">Desulfovibrio ferrophilus</name>
    <dbReference type="NCBI Taxonomy" id="241368"/>
    <lineage>
        <taxon>Bacteria</taxon>
        <taxon>Pseudomonadati</taxon>
        <taxon>Thermodesulfobacteriota</taxon>
        <taxon>Desulfovibrionia</taxon>
        <taxon>Desulfovibrionales</taxon>
        <taxon>Desulfovibrionaceae</taxon>
        <taxon>Desulfovibrio</taxon>
    </lineage>
</organism>
<dbReference type="GO" id="GO:0006402">
    <property type="term" value="P:mRNA catabolic process"/>
    <property type="evidence" value="ECO:0007669"/>
    <property type="project" value="UniProtKB-UniRule"/>
</dbReference>
<comment type="subcellular location">
    <subcellularLocation>
        <location evidence="8">Cytoplasm</location>
    </subcellularLocation>
</comment>
<dbReference type="GO" id="GO:0004654">
    <property type="term" value="F:polyribonucleotide nucleotidyltransferase activity"/>
    <property type="evidence" value="ECO:0007669"/>
    <property type="project" value="UniProtKB-UniRule"/>
</dbReference>
<evidence type="ECO:0000313" key="12">
    <source>
        <dbReference type="Proteomes" id="UP000269883"/>
    </source>
</evidence>
<evidence type="ECO:0000256" key="4">
    <source>
        <dbReference type="ARBA" id="ARBA00022695"/>
    </source>
</evidence>
<dbReference type="GO" id="GO:0000175">
    <property type="term" value="F:3'-5'-RNA exonuclease activity"/>
    <property type="evidence" value="ECO:0007669"/>
    <property type="project" value="TreeGrafter"/>
</dbReference>
<dbReference type="InterPro" id="IPR036456">
    <property type="entry name" value="PNPase_PH_RNA-bd_sf"/>
</dbReference>
<dbReference type="InterPro" id="IPR012340">
    <property type="entry name" value="NA-bd_OB-fold"/>
</dbReference>
<dbReference type="EC" id="2.7.7.8" evidence="8"/>
<keyword evidence="2 8" id="KW-0963">Cytoplasm</keyword>
<dbReference type="Pfam" id="PF03726">
    <property type="entry name" value="PNPase"/>
    <property type="match status" value="1"/>
</dbReference>
<dbReference type="RefSeq" id="WP_126377599.1">
    <property type="nucleotide sequence ID" value="NZ_AP017378.1"/>
</dbReference>
<dbReference type="SUPFAM" id="SSF46915">
    <property type="entry name" value="Polynucleotide phosphorylase/guanosine pentaphosphate synthase (PNPase/GPSI), domain 3"/>
    <property type="match status" value="1"/>
</dbReference>
<dbReference type="SMART" id="SM00322">
    <property type="entry name" value="KH"/>
    <property type="match status" value="1"/>
</dbReference>
<dbReference type="GO" id="GO:0000287">
    <property type="term" value="F:magnesium ion binding"/>
    <property type="evidence" value="ECO:0007669"/>
    <property type="project" value="UniProtKB-UniRule"/>
</dbReference>
<dbReference type="AlphaFoldDB" id="A0A2Z6AXE3"/>
<dbReference type="Gene3D" id="3.30.1370.10">
    <property type="entry name" value="K Homology domain, type 1"/>
    <property type="match status" value="1"/>
</dbReference>
<feature type="domain" description="S1 motif" evidence="10">
    <location>
        <begin position="627"/>
        <end position="695"/>
    </location>
</feature>
<feature type="binding site" evidence="8">
    <location>
        <position position="491"/>
    </location>
    <ligand>
        <name>Mg(2+)</name>
        <dbReference type="ChEBI" id="CHEBI:18420"/>
    </ligand>
</feature>
<proteinExistence type="inferred from homology"/>
<dbReference type="GO" id="GO:0006396">
    <property type="term" value="P:RNA processing"/>
    <property type="evidence" value="ECO:0007669"/>
    <property type="project" value="InterPro"/>
</dbReference>
<dbReference type="SUPFAM" id="SSF50249">
    <property type="entry name" value="Nucleic acid-binding proteins"/>
    <property type="match status" value="1"/>
</dbReference>
<dbReference type="SUPFAM" id="SSF54791">
    <property type="entry name" value="Eukaryotic type KH-domain (KH-domain type I)"/>
    <property type="match status" value="1"/>
</dbReference>
<evidence type="ECO:0000256" key="1">
    <source>
        <dbReference type="ARBA" id="ARBA00007404"/>
    </source>
</evidence>
<dbReference type="NCBIfam" id="TIGR03591">
    <property type="entry name" value="polynuc_phos"/>
    <property type="match status" value="1"/>
</dbReference>
<dbReference type="NCBIfam" id="NF008805">
    <property type="entry name" value="PRK11824.1"/>
    <property type="match status" value="1"/>
</dbReference>
<dbReference type="PANTHER" id="PTHR11252:SF0">
    <property type="entry name" value="POLYRIBONUCLEOTIDE NUCLEOTIDYLTRANSFERASE 1, MITOCHONDRIAL"/>
    <property type="match status" value="1"/>
</dbReference>
<dbReference type="FunFam" id="3.30.230.70:FF:000002">
    <property type="entry name" value="Polyribonucleotide nucleotidyltransferase"/>
    <property type="match status" value="1"/>
</dbReference>
<dbReference type="InterPro" id="IPR020568">
    <property type="entry name" value="Ribosomal_Su5_D2-typ_SF"/>
</dbReference>
<dbReference type="KEGG" id="dfl:DFE_1198"/>
<dbReference type="GO" id="GO:0005829">
    <property type="term" value="C:cytosol"/>
    <property type="evidence" value="ECO:0007669"/>
    <property type="project" value="TreeGrafter"/>
</dbReference>
<accession>A0A2Z6AXE3</accession>
<dbReference type="InterPro" id="IPR001247">
    <property type="entry name" value="ExoRNase_PH_dom1"/>
</dbReference>
<dbReference type="Pfam" id="PF00575">
    <property type="entry name" value="S1"/>
    <property type="match status" value="1"/>
</dbReference>
<dbReference type="Pfam" id="PF00013">
    <property type="entry name" value="KH_1"/>
    <property type="match status" value="1"/>
</dbReference>
<dbReference type="CDD" id="cd02393">
    <property type="entry name" value="KH-I_PNPase"/>
    <property type="match status" value="1"/>
</dbReference>
<dbReference type="SMART" id="SM00316">
    <property type="entry name" value="S1"/>
    <property type="match status" value="1"/>
</dbReference>
<dbReference type="InterPro" id="IPR003029">
    <property type="entry name" value="S1_domain"/>
</dbReference>
<dbReference type="CDD" id="cd11363">
    <property type="entry name" value="RNase_PH_PNPase_1"/>
    <property type="match status" value="1"/>
</dbReference>
<sequence length="748" mass="81044">MKLEFNPTRVTTEVGGHEIIMETGKLAKQADGAIWVQSGGTVVLVTAVTQVLPEDRGFFPLTVEYKELAYAAGRIPGSFFRREIGRPSEREVLVCRLIDRPHRPLFPEGFRDEVQIIAQVHSADDTVNPDMLAICGASAALHISKIPFMGPIGAGRIGYVNNEFIFNPSYEQAAISELNIVVAGTKDAVVMVEGEAKFAPESLIADAIEWGHEKIQPILTMQDDLRAKIGQPKLEVIAPVVDEEIKAAVEEIATPKLKEALFIPTKMERYAAKDAIKDEVKAALAEKFADQPERLKAIGGVLKDITKKIVRTKIKEDKTRIDGRDLTTVRPIGIETGLLPRTHGSALFARGETQAVVTATLGSTRDEQRTDSLIGDDIKRFMLHYNFPPYCVGEAKFMRGPSRRDIGHGTLALRAIQPILPPQDEFPFTLRVVSEVMESNGSSSMATVCGASLSLMDAGVPVTNAIAGVAMGLIKEGDEYLVLTDILGDEDALGDMDFKVAGSSEGVTAIQMDIKITGIPSDVLRNALAQAKEGRNHILAEMNEIIAEPRPQLSSHAPQLEIVTVNPEKIRSVIGPGGKNIKAITAATAASIDIEDDGRVFIFAPNAESMAMAREMVQYHDQTAEVGKDYEGRVTKVIDCGAVVEILPGLDGLVHISQLAEERIENVSDVVKLGDTCKVKVLEVEANGRVRLSRKAVLLEARGETIDLATFDKRPPRGPRGGGRDSRDNRGGRGGDRGGRGGDRGGRR</sequence>
<dbReference type="FunFam" id="3.30.1370.10:FF:000001">
    <property type="entry name" value="Polyribonucleotide nucleotidyltransferase"/>
    <property type="match status" value="1"/>
</dbReference>
<feature type="binding site" evidence="8">
    <location>
        <position position="497"/>
    </location>
    <ligand>
        <name>Mg(2+)</name>
        <dbReference type="ChEBI" id="CHEBI:18420"/>
    </ligand>
</feature>
<dbReference type="InterPro" id="IPR015848">
    <property type="entry name" value="PNPase_PH_RNA-bd_bac/org-type"/>
</dbReference>
<comment type="cofactor">
    <cofactor evidence="8">
        <name>Mg(2+)</name>
        <dbReference type="ChEBI" id="CHEBI:18420"/>
    </cofactor>
</comment>
<comment type="catalytic activity">
    <reaction evidence="8">
        <text>RNA(n+1) + phosphate = RNA(n) + a ribonucleoside 5'-diphosphate</text>
        <dbReference type="Rhea" id="RHEA:22096"/>
        <dbReference type="Rhea" id="RHEA-COMP:14527"/>
        <dbReference type="Rhea" id="RHEA-COMP:17342"/>
        <dbReference type="ChEBI" id="CHEBI:43474"/>
        <dbReference type="ChEBI" id="CHEBI:57930"/>
        <dbReference type="ChEBI" id="CHEBI:140395"/>
        <dbReference type="EC" id="2.7.7.8"/>
    </reaction>
</comment>
<dbReference type="Proteomes" id="UP000269883">
    <property type="component" value="Chromosome"/>
</dbReference>
<dbReference type="FunFam" id="3.30.230.70:FF:000001">
    <property type="entry name" value="Polyribonucleotide nucleotidyltransferase"/>
    <property type="match status" value="1"/>
</dbReference>
<dbReference type="CDD" id="cd11364">
    <property type="entry name" value="RNase_PH_PNPase_2"/>
    <property type="match status" value="1"/>
</dbReference>
<dbReference type="InterPro" id="IPR012162">
    <property type="entry name" value="PNPase"/>
</dbReference>
<dbReference type="InterPro" id="IPR036345">
    <property type="entry name" value="ExoRNase_PH_dom2_sf"/>
</dbReference>
<dbReference type="HAMAP" id="MF_01595">
    <property type="entry name" value="PNPase"/>
    <property type="match status" value="1"/>
</dbReference>
<keyword evidence="12" id="KW-1185">Reference proteome</keyword>
<dbReference type="Pfam" id="PF03725">
    <property type="entry name" value="RNase_PH_C"/>
    <property type="match status" value="2"/>
</dbReference>
<reference evidence="11 12" key="1">
    <citation type="journal article" date="2018" name="Sci. Adv.">
        <title>Multi-heme cytochromes provide a pathway for survival in energy-limited environments.</title>
        <authorList>
            <person name="Deng X."/>
            <person name="Dohmae N."/>
            <person name="Nealson K.H."/>
            <person name="Hashimoto K."/>
            <person name="Okamoto A."/>
        </authorList>
    </citation>
    <scope>NUCLEOTIDE SEQUENCE [LARGE SCALE GENOMIC DNA]</scope>
    <source>
        <strain evidence="11 12">IS5</strain>
    </source>
</reference>
<keyword evidence="7 8" id="KW-0694">RNA-binding</keyword>
<dbReference type="SUPFAM" id="SSF55666">
    <property type="entry name" value="Ribonuclease PH domain 2-like"/>
    <property type="match status" value="2"/>
</dbReference>
<dbReference type="Gene3D" id="3.30.230.70">
    <property type="entry name" value="GHMP Kinase, N-terminal domain"/>
    <property type="match status" value="2"/>
</dbReference>
<evidence type="ECO:0000256" key="9">
    <source>
        <dbReference type="SAM" id="MobiDB-lite"/>
    </source>
</evidence>
<dbReference type="Pfam" id="PF01138">
    <property type="entry name" value="RNase_PH"/>
    <property type="match status" value="2"/>
</dbReference>
<dbReference type="PROSITE" id="PS50126">
    <property type="entry name" value="S1"/>
    <property type="match status" value="1"/>
</dbReference>
<feature type="compositionally biased region" description="Basic and acidic residues" evidence="9">
    <location>
        <begin position="722"/>
        <end position="748"/>
    </location>
</feature>
<dbReference type="PANTHER" id="PTHR11252">
    <property type="entry name" value="POLYRIBONUCLEOTIDE NUCLEOTIDYLTRANSFERASE"/>
    <property type="match status" value="1"/>
</dbReference>
<dbReference type="OrthoDB" id="9804305at2"/>
<evidence type="ECO:0000256" key="2">
    <source>
        <dbReference type="ARBA" id="ARBA00022490"/>
    </source>
</evidence>
<evidence type="ECO:0000313" key="11">
    <source>
        <dbReference type="EMBL" id="BBD07924.1"/>
    </source>
</evidence>
<evidence type="ECO:0000259" key="10">
    <source>
        <dbReference type="PROSITE" id="PS50126"/>
    </source>
</evidence>